<feature type="compositionally biased region" description="Low complexity" evidence="1">
    <location>
        <begin position="34"/>
        <end position="56"/>
    </location>
</feature>
<proteinExistence type="predicted"/>
<dbReference type="AlphaFoldDB" id="A0A392RA10"/>
<name>A0A392RA10_9FABA</name>
<dbReference type="EMBL" id="LXQA010204786">
    <property type="protein sequence ID" value="MCI33488.1"/>
    <property type="molecule type" value="Genomic_DNA"/>
</dbReference>
<feature type="compositionally biased region" description="Low complexity" evidence="1">
    <location>
        <begin position="76"/>
        <end position="89"/>
    </location>
</feature>
<protein>
    <submittedName>
        <fullName evidence="2">Uncharacterized protein</fullName>
    </submittedName>
</protein>
<feature type="region of interest" description="Disordered" evidence="1">
    <location>
        <begin position="30"/>
        <end position="89"/>
    </location>
</feature>
<comment type="caution">
    <text evidence="2">The sequence shown here is derived from an EMBL/GenBank/DDBJ whole genome shotgun (WGS) entry which is preliminary data.</text>
</comment>
<evidence type="ECO:0000313" key="2">
    <source>
        <dbReference type="EMBL" id="MCI33488.1"/>
    </source>
</evidence>
<feature type="non-terminal residue" evidence="2">
    <location>
        <position position="89"/>
    </location>
</feature>
<evidence type="ECO:0000256" key="1">
    <source>
        <dbReference type="SAM" id="MobiDB-lite"/>
    </source>
</evidence>
<organism evidence="2 3">
    <name type="scientific">Trifolium medium</name>
    <dbReference type="NCBI Taxonomy" id="97028"/>
    <lineage>
        <taxon>Eukaryota</taxon>
        <taxon>Viridiplantae</taxon>
        <taxon>Streptophyta</taxon>
        <taxon>Embryophyta</taxon>
        <taxon>Tracheophyta</taxon>
        <taxon>Spermatophyta</taxon>
        <taxon>Magnoliopsida</taxon>
        <taxon>eudicotyledons</taxon>
        <taxon>Gunneridae</taxon>
        <taxon>Pentapetalae</taxon>
        <taxon>rosids</taxon>
        <taxon>fabids</taxon>
        <taxon>Fabales</taxon>
        <taxon>Fabaceae</taxon>
        <taxon>Papilionoideae</taxon>
        <taxon>50 kb inversion clade</taxon>
        <taxon>NPAAA clade</taxon>
        <taxon>Hologalegina</taxon>
        <taxon>IRL clade</taxon>
        <taxon>Trifolieae</taxon>
        <taxon>Trifolium</taxon>
    </lineage>
</organism>
<sequence>MQQGPSKPKQVAYCELCTGNHPSGYCPPSNEEVNYMGNQQRQGQYQNNTGYQKGNNSSYGQGWRQDAGPSNRQHQYENYNQHPPQQNQN</sequence>
<keyword evidence="3" id="KW-1185">Reference proteome</keyword>
<dbReference type="Proteomes" id="UP000265520">
    <property type="component" value="Unassembled WGS sequence"/>
</dbReference>
<accession>A0A392RA10</accession>
<evidence type="ECO:0000313" key="3">
    <source>
        <dbReference type="Proteomes" id="UP000265520"/>
    </source>
</evidence>
<reference evidence="2 3" key="1">
    <citation type="journal article" date="2018" name="Front. Plant Sci.">
        <title>Red Clover (Trifolium pratense) and Zigzag Clover (T. medium) - A Picture of Genomic Similarities and Differences.</title>
        <authorList>
            <person name="Dluhosova J."/>
            <person name="Istvanek J."/>
            <person name="Nedelnik J."/>
            <person name="Repkova J."/>
        </authorList>
    </citation>
    <scope>NUCLEOTIDE SEQUENCE [LARGE SCALE GENOMIC DNA]</scope>
    <source>
        <strain evidence="3">cv. 10/8</strain>
        <tissue evidence="2">Leaf</tissue>
    </source>
</reference>